<evidence type="ECO:0000313" key="3">
    <source>
        <dbReference type="EMBL" id="AXH58694.1"/>
    </source>
</evidence>
<dbReference type="Pfam" id="PF19933">
    <property type="entry name" value="DUF6396"/>
    <property type="match status" value="1"/>
</dbReference>
<proteinExistence type="predicted"/>
<dbReference type="InterPro" id="IPR006597">
    <property type="entry name" value="Sel1-like"/>
</dbReference>
<dbReference type="SUPFAM" id="SSF81901">
    <property type="entry name" value="HCP-like"/>
    <property type="match status" value="1"/>
</dbReference>
<accession>A0AAD0PV98</accession>
<name>A0AAD0PV98_PSEAV</name>
<feature type="compositionally biased region" description="Basic and acidic residues" evidence="1">
    <location>
        <begin position="313"/>
        <end position="329"/>
    </location>
</feature>
<gene>
    <name evidence="3" type="ORF">PLA107_028255</name>
</gene>
<protein>
    <submittedName>
        <fullName evidence="3">Sel1 repeat family protein</fullName>
    </submittedName>
</protein>
<evidence type="ECO:0000259" key="2">
    <source>
        <dbReference type="Pfam" id="PF19933"/>
    </source>
</evidence>
<dbReference type="Gene3D" id="1.25.40.10">
    <property type="entry name" value="Tetratricopeptide repeat domain"/>
    <property type="match status" value="1"/>
</dbReference>
<dbReference type="InterPro" id="IPR011990">
    <property type="entry name" value="TPR-like_helical_dom_sf"/>
</dbReference>
<evidence type="ECO:0000256" key="1">
    <source>
        <dbReference type="SAM" id="MobiDB-lite"/>
    </source>
</evidence>
<sequence>MQKFFLYIALPLFLTTSVNELYAMQENHDVDILKKNLAFECHRETDVLPPINQDAELLYNYGLFIEKKEGPKDFDDAARYYRIAAAHGHYKASTNLQALVSQGLANSPNAQLETIELVQRLMAQNVPGAYYDMGHYLEIGYGVEQSNEKANAYFRKAADLGSPDAQFYVANLLSRVTGGHEVMTQMRRCAAYQGHARAAQELGTFLRVGAKYNEAVEAYQQGVKAGDSASARKLSKAFEGPTSTDDLYYMNLKADDERSSRYSIIEKFLIENEEFNPKIPDIDTIVPLPPAKLPSWDGKFQWQIERDAKAIPDKPKDALLQRLSNEKNLDPSTGLPL</sequence>
<dbReference type="RefSeq" id="WP_005746622.1">
    <property type="nucleotide sequence ID" value="NZ_CP031225.1"/>
</dbReference>
<dbReference type="AlphaFoldDB" id="A0AAD0PV98"/>
<dbReference type="Pfam" id="PF08238">
    <property type="entry name" value="Sel1"/>
    <property type="match status" value="2"/>
</dbReference>
<feature type="region of interest" description="Disordered" evidence="1">
    <location>
        <begin position="313"/>
        <end position="337"/>
    </location>
</feature>
<dbReference type="PANTHER" id="PTHR11102">
    <property type="entry name" value="SEL-1-LIKE PROTEIN"/>
    <property type="match status" value="1"/>
</dbReference>
<organism evidence="3 4">
    <name type="scientific">Pseudomonas amygdali pv. lachrymans str. M301315</name>
    <dbReference type="NCBI Taxonomy" id="629260"/>
    <lineage>
        <taxon>Bacteria</taxon>
        <taxon>Pseudomonadati</taxon>
        <taxon>Pseudomonadota</taxon>
        <taxon>Gammaproteobacteria</taxon>
        <taxon>Pseudomonadales</taxon>
        <taxon>Pseudomonadaceae</taxon>
        <taxon>Pseudomonas</taxon>
        <taxon>Pseudomonas amygdali</taxon>
    </lineage>
</organism>
<evidence type="ECO:0000313" key="4">
    <source>
        <dbReference type="Proteomes" id="UP000006426"/>
    </source>
</evidence>
<feature type="domain" description="DUF6396" evidence="2">
    <location>
        <begin position="230"/>
        <end position="337"/>
    </location>
</feature>
<reference evidence="3 4" key="1">
    <citation type="journal article" date="2011" name="PLoS Pathog.">
        <title>Dynamic evolution of pathogenicity revealed by sequencing and comparative genomics of 19 Pseudomonas syringae isolates.</title>
        <authorList>
            <person name="Baltrus D.A."/>
            <person name="Nishimura M.T."/>
            <person name="Romanchuk A."/>
            <person name="Chang J.H."/>
            <person name="Mukhtar M.S."/>
            <person name="Cherkis K."/>
            <person name="Roach J."/>
            <person name="Grant S.R."/>
            <person name="Jones C.D."/>
            <person name="Dangl J.L."/>
        </authorList>
    </citation>
    <scope>NUCLEOTIDE SEQUENCE [LARGE SCALE GENOMIC DNA]</scope>
    <source>
        <strain evidence="3 4">M301315</strain>
    </source>
</reference>
<dbReference type="EMBL" id="CP031225">
    <property type="protein sequence ID" value="AXH58694.1"/>
    <property type="molecule type" value="Genomic_DNA"/>
</dbReference>
<dbReference type="Proteomes" id="UP000006426">
    <property type="component" value="Chromosome"/>
</dbReference>
<dbReference type="PANTHER" id="PTHR11102:SF160">
    <property type="entry name" value="ERAD-ASSOCIATED E3 UBIQUITIN-PROTEIN LIGASE COMPONENT HRD3"/>
    <property type="match status" value="1"/>
</dbReference>
<dbReference type="SMART" id="SM00671">
    <property type="entry name" value="SEL1"/>
    <property type="match status" value="3"/>
</dbReference>
<dbReference type="InterPro" id="IPR050767">
    <property type="entry name" value="Sel1_AlgK"/>
</dbReference>
<dbReference type="InterPro" id="IPR045653">
    <property type="entry name" value="DUF6396"/>
</dbReference>